<evidence type="ECO:0000256" key="2">
    <source>
        <dbReference type="ARBA" id="ARBA00049106"/>
    </source>
</evidence>
<evidence type="ECO:0000313" key="3">
    <source>
        <dbReference type="EMBL" id="MFC4009359.1"/>
    </source>
</evidence>
<gene>
    <name evidence="3" type="ORF">ACFOY2_19155</name>
</gene>
<name>A0ABV8GB33_9ACTN</name>
<dbReference type="Gene3D" id="2.30.110.10">
    <property type="entry name" value="Electron Transport, Fmn-binding Protein, Chain A"/>
    <property type="match status" value="1"/>
</dbReference>
<comment type="catalytic activity">
    <reaction evidence="2">
        <text>oxidized coenzyme F420-(gamma-L-Glu)(n) + a quinol + H(+) = reduced coenzyme F420-(gamma-L-Glu)(n) + a quinone</text>
        <dbReference type="Rhea" id="RHEA:39663"/>
        <dbReference type="Rhea" id="RHEA-COMP:12939"/>
        <dbReference type="Rhea" id="RHEA-COMP:14378"/>
        <dbReference type="ChEBI" id="CHEBI:15378"/>
        <dbReference type="ChEBI" id="CHEBI:24646"/>
        <dbReference type="ChEBI" id="CHEBI:132124"/>
        <dbReference type="ChEBI" id="CHEBI:133980"/>
        <dbReference type="ChEBI" id="CHEBI:139511"/>
    </reaction>
</comment>
<keyword evidence="4" id="KW-1185">Reference proteome</keyword>
<dbReference type="PANTHER" id="PTHR39428">
    <property type="entry name" value="F420H(2)-DEPENDENT QUINONE REDUCTASE RV1261C"/>
    <property type="match status" value="1"/>
</dbReference>
<sequence>MLYGKEHVRRYQETNGKEGHDWNNTTVLLLTTKGRNSGKPYTTPLIYQKHGDTYVVVASHGGDPEHPQWYKNLVADPDVAVQVKGERFKAHARTAAGDERRDLWPLMTSVWPDYDEYTKKTERQIPVVILEPAK</sequence>
<dbReference type="InterPro" id="IPR012349">
    <property type="entry name" value="Split_barrel_FMN-bd"/>
</dbReference>
<proteinExistence type="inferred from homology"/>
<reference evidence="4" key="1">
    <citation type="journal article" date="2019" name="Int. J. Syst. Evol. Microbiol.">
        <title>The Global Catalogue of Microorganisms (GCM) 10K type strain sequencing project: providing services to taxonomists for standard genome sequencing and annotation.</title>
        <authorList>
            <consortium name="The Broad Institute Genomics Platform"/>
            <consortium name="The Broad Institute Genome Sequencing Center for Infectious Disease"/>
            <person name="Wu L."/>
            <person name="Ma J."/>
        </authorList>
    </citation>
    <scope>NUCLEOTIDE SEQUENCE [LARGE SCALE GENOMIC DNA]</scope>
    <source>
        <strain evidence="4">TBRC 1276</strain>
    </source>
</reference>
<evidence type="ECO:0000256" key="1">
    <source>
        <dbReference type="ARBA" id="ARBA00008710"/>
    </source>
</evidence>
<accession>A0ABV8GB33</accession>
<protein>
    <submittedName>
        <fullName evidence="3">Nitroreductase family deazaflavin-dependent oxidoreductase</fullName>
    </submittedName>
</protein>
<dbReference type="RefSeq" id="WP_379529411.1">
    <property type="nucleotide sequence ID" value="NZ_JBHSBI010000009.1"/>
</dbReference>
<dbReference type="SUPFAM" id="SSF50475">
    <property type="entry name" value="FMN-binding split barrel"/>
    <property type="match status" value="1"/>
</dbReference>
<dbReference type="Proteomes" id="UP001595851">
    <property type="component" value="Unassembled WGS sequence"/>
</dbReference>
<evidence type="ECO:0000313" key="4">
    <source>
        <dbReference type="Proteomes" id="UP001595851"/>
    </source>
</evidence>
<dbReference type="EMBL" id="JBHSBI010000009">
    <property type="protein sequence ID" value="MFC4009359.1"/>
    <property type="molecule type" value="Genomic_DNA"/>
</dbReference>
<dbReference type="InterPro" id="IPR004378">
    <property type="entry name" value="F420H2_quin_Rdtase"/>
</dbReference>
<dbReference type="PANTHER" id="PTHR39428:SF3">
    <property type="entry name" value="DEAZAFLAVIN-DEPENDENT NITROREDUCTASE"/>
    <property type="match status" value="1"/>
</dbReference>
<dbReference type="NCBIfam" id="TIGR00026">
    <property type="entry name" value="hi_GC_TIGR00026"/>
    <property type="match status" value="1"/>
</dbReference>
<comment type="similarity">
    <text evidence="1">Belongs to the F420H(2)-dependent quinone reductase family.</text>
</comment>
<dbReference type="Pfam" id="PF04075">
    <property type="entry name" value="F420H2_quin_red"/>
    <property type="match status" value="1"/>
</dbReference>
<comment type="caution">
    <text evidence="3">The sequence shown here is derived from an EMBL/GenBank/DDBJ whole genome shotgun (WGS) entry which is preliminary data.</text>
</comment>
<organism evidence="3 4">
    <name type="scientific">Nonomuraea purpurea</name>
    <dbReference type="NCBI Taxonomy" id="1849276"/>
    <lineage>
        <taxon>Bacteria</taxon>
        <taxon>Bacillati</taxon>
        <taxon>Actinomycetota</taxon>
        <taxon>Actinomycetes</taxon>
        <taxon>Streptosporangiales</taxon>
        <taxon>Streptosporangiaceae</taxon>
        <taxon>Nonomuraea</taxon>
    </lineage>
</organism>